<dbReference type="InterPro" id="IPR036736">
    <property type="entry name" value="ACP-like_sf"/>
</dbReference>
<comment type="caution">
    <text evidence="1">The sequence shown here is derived from an EMBL/GenBank/DDBJ whole genome shotgun (WGS) entry which is preliminary data.</text>
</comment>
<name>W7IU44_9PSEU</name>
<protein>
    <recommendedName>
        <fullName evidence="3">Carrier domain-containing protein</fullName>
    </recommendedName>
</protein>
<dbReference type="SUPFAM" id="SSF47336">
    <property type="entry name" value="ACP-like"/>
    <property type="match status" value="1"/>
</dbReference>
<dbReference type="Gene3D" id="1.10.1200.10">
    <property type="entry name" value="ACP-like"/>
    <property type="match status" value="1"/>
</dbReference>
<keyword evidence="2" id="KW-1185">Reference proteome</keyword>
<accession>W7IU44</accession>
<dbReference type="Proteomes" id="UP000019277">
    <property type="component" value="Unassembled WGS sequence"/>
</dbReference>
<organism evidence="1 2">
    <name type="scientific">Actinokineospora spheciospongiae</name>
    <dbReference type="NCBI Taxonomy" id="909613"/>
    <lineage>
        <taxon>Bacteria</taxon>
        <taxon>Bacillati</taxon>
        <taxon>Actinomycetota</taxon>
        <taxon>Actinomycetes</taxon>
        <taxon>Pseudonocardiales</taxon>
        <taxon>Pseudonocardiaceae</taxon>
        <taxon>Actinokineospora</taxon>
    </lineage>
</organism>
<evidence type="ECO:0000313" key="1">
    <source>
        <dbReference type="EMBL" id="EWC63883.1"/>
    </source>
</evidence>
<proteinExistence type="predicted"/>
<evidence type="ECO:0008006" key="3">
    <source>
        <dbReference type="Google" id="ProtNLM"/>
    </source>
</evidence>
<gene>
    <name evidence="1" type="ORF">UO65_0798</name>
</gene>
<reference evidence="1 2" key="1">
    <citation type="journal article" date="2014" name="Genome Announc.">
        <title>Draft Genome Sequence of the Antitrypanosomally Active Sponge-Associated Bacterium Actinokineospora sp. Strain EG49.</title>
        <authorList>
            <person name="Harjes J."/>
            <person name="Ryu T."/>
            <person name="Abdelmohsen U.R."/>
            <person name="Moitinho-Silva L."/>
            <person name="Horn H."/>
            <person name="Ravasi T."/>
            <person name="Hentschel U."/>
        </authorList>
    </citation>
    <scope>NUCLEOTIDE SEQUENCE [LARGE SCALE GENOMIC DNA]</scope>
    <source>
        <strain evidence="1 2">EG49</strain>
    </source>
</reference>
<dbReference type="AlphaFoldDB" id="W7IU44"/>
<sequence length="38" mass="4459">MERAFGLRVETEDLELDNFRTMNNMARFVERKLAAARG</sequence>
<dbReference type="EMBL" id="AYXG01000029">
    <property type="protein sequence ID" value="EWC63883.1"/>
    <property type="molecule type" value="Genomic_DNA"/>
</dbReference>
<evidence type="ECO:0000313" key="2">
    <source>
        <dbReference type="Proteomes" id="UP000019277"/>
    </source>
</evidence>